<evidence type="ECO:0000313" key="1">
    <source>
        <dbReference type="EMBL" id="HAE1795876.1"/>
    </source>
</evidence>
<dbReference type="Gene3D" id="3.30.420.240">
    <property type="match status" value="1"/>
</dbReference>
<sequence>MKSRKSEPQYCEPDLAGMSEEEQRLFILTKLSNPWWRLNNLYKIQDEKGNLVTFRMRPAQRRLFRNMHNKNVILKARQMGFSTAIDIYLLDQALFTPHLKCGIVAQDKQAASEIFRTKIAIPFDNLPPWLRASFTVAERRSGASGGYILFGHGSSIQVATSFRSGTVQRLHISEHGKICAKYPAKAKELRTGTLNAVADGCIIFDESTAEGVGGDFYDMSRRAEEITNSGLDLSPQDYKFHFYAWWQDPKYSTKVPASGLRLSREKMNYFSGVEKTMGTTLTDEQKYWYINKETEQREEMKQEYPSTPQEAFLTSGRRVFNAQSTLLAEADCTPPLIVYEFDPVTGKKTKVQSLRDGGQDELQRTLMNYLLVWELPDPDEQYTIGGDPAEGLEHGDRSSLDVVKHSTGEQVAHWFGHLDAELFAMLLSHIGRMYNTALIGPERNNHGHAVILKLKEIYPPRFIYNEQHIDQDNDDDTPRLGWLTTRHSKPILTEGMKTLLNNGISGIRWSGTLAEMNTYVYNAKGSMNAQEGCFDDQVMSYMIAQEMRARMPVRIKPKPIDRSRSKNWMSH</sequence>
<reference evidence="1" key="2">
    <citation type="submission" date="2018-07" db="EMBL/GenBank/DDBJ databases">
        <authorList>
            <consortium name="NCBI Pathogen Detection Project"/>
        </authorList>
    </citation>
    <scope>NUCLEOTIDE SEQUENCE</scope>
    <source>
        <strain evidence="1">BCW_2640</strain>
    </source>
</reference>
<name>A0A726XXN3_SALET</name>
<gene>
    <name evidence="1" type="ORF">G3V02_004686</name>
</gene>
<accession>A0A726XXN3</accession>
<dbReference type="InterPro" id="IPR027417">
    <property type="entry name" value="P-loop_NTPase"/>
</dbReference>
<dbReference type="AlphaFoldDB" id="A0A726XXN3"/>
<proteinExistence type="predicted"/>
<reference evidence="1" key="1">
    <citation type="journal article" date="2018" name="Genome Biol.">
        <title>SKESA: strategic k-mer extension for scrupulous assemblies.</title>
        <authorList>
            <person name="Souvorov A."/>
            <person name="Agarwala R."/>
            <person name="Lipman D.J."/>
        </authorList>
    </citation>
    <scope>NUCLEOTIDE SEQUENCE</scope>
    <source>
        <strain evidence="1">BCW_2640</strain>
    </source>
</reference>
<protein>
    <submittedName>
        <fullName evidence="1">Terminase</fullName>
    </submittedName>
</protein>
<comment type="caution">
    <text evidence="1">The sequence shown here is derived from an EMBL/GenBank/DDBJ whole genome shotgun (WGS) entry which is preliminary data.</text>
</comment>
<dbReference type="Gene3D" id="3.40.50.300">
    <property type="entry name" value="P-loop containing nucleotide triphosphate hydrolases"/>
    <property type="match status" value="1"/>
</dbReference>
<organism evidence="1">
    <name type="scientific">Salmonella enterica subsp. enterica serovar Ank</name>
    <dbReference type="NCBI Taxonomy" id="1173578"/>
    <lineage>
        <taxon>Bacteria</taxon>
        <taxon>Pseudomonadati</taxon>
        <taxon>Pseudomonadota</taxon>
        <taxon>Gammaproteobacteria</taxon>
        <taxon>Enterobacterales</taxon>
        <taxon>Enterobacteriaceae</taxon>
        <taxon>Salmonella</taxon>
    </lineage>
</organism>
<dbReference type="EMBL" id="DAARBX010000033">
    <property type="protein sequence ID" value="HAE1795876.1"/>
    <property type="molecule type" value="Genomic_DNA"/>
</dbReference>